<protein>
    <recommendedName>
        <fullName evidence="2">Deoxyguanosinetriphosphate triphosphohydrolase-like protein</fullName>
    </recommendedName>
</protein>
<organism evidence="4 5">
    <name type="scientific">Gulosibacter chungangensis</name>
    <dbReference type="NCBI Taxonomy" id="979746"/>
    <lineage>
        <taxon>Bacteria</taxon>
        <taxon>Bacillati</taxon>
        <taxon>Actinomycetota</taxon>
        <taxon>Actinomycetes</taxon>
        <taxon>Micrococcales</taxon>
        <taxon>Microbacteriaceae</taxon>
        <taxon>Gulosibacter</taxon>
    </lineage>
</organism>
<dbReference type="SUPFAM" id="SSF109604">
    <property type="entry name" value="HD-domain/PDEase-like"/>
    <property type="match status" value="1"/>
</dbReference>
<dbReference type="InterPro" id="IPR006674">
    <property type="entry name" value="HD_domain"/>
</dbReference>
<dbReference type="PANTHER" id="PTHR11373">
    <property type="entry name" value="DEOXYNUCLEOSIDE TRIPHOSPHATE TRIPHOSPHOHYDROLASE"/>
    <property type="match status" value="1"/>
</dbReference>
<dbReference type="Proteomes" id="UP000433493">
    <property type="component" value="Unassembled WGS sequence"/>
</dbReference>
<gene>
    <name evidence="4" type="ORF">F8O05_07135</name>
</gene>
<proteinExistence type="inferred from homology"/>
<dbReference type="RefSeq" id="WP_158052057.1">
    <property type="nucleotide sequence ID" value="NZ_WBKB01000003.1"/>
</dbReference>
<comment type="similarity">
    <text evidence="2">Belongs to the dGTPase family. Type 2 subfamily.</text>
</comment>
<dbReference type="Pfam" id="PF01966">
    <property type="entry name" value="HD"/>
    <property type="match status" value="1"/>
</dbReference>
<dbReference type="InterPro" id="IPR026875">
    <property type="entry name" value="PHydrolase_assoc_dom"/>
</dbReference>
<evidence type="ECO:0000256" key="2">
    <source>
        <dbReference type="HAMAP-Rule" id="MF_01212"/>
    </source>
</evidence>
<dbReference type="Gene3D" id="1.10.3210.10">
    <property type="entry name" value="Hypothetical protein af1432"/>
    <property type="match status" value="1"/>
</dbReference>
<evidence type="ECO:0000256" key="1">
    <source>
        <dbReference type="ARBA" id="ARBA00022801"/>
    </source>
</evidence>
<feature type="domain" description="HD" evidence="3">
    <location>
        <begin position="69"/>
        <end position="219"/>
    </location>
</feature>
<keyword evidence="5" id="KW-1185">Reference proteome</keyword>
<dbReference type="HAMAP" id="MF_01212">
    <property type="entry name" value="dGTPase_type2"/>
    <property type="match status" value="1"/>
</dbReference>
<dbReference type="NCBIfam" id="TIGR01353">
    <property type="entry name" value="dGTP_triPase"/>
    <property type="match status" value="1"/>
</dbReference>
<dbReference type="InterPro" id="IPR023023">
    <property type="entry name" value="dNTPase_2"/>
</dbReference>
<evidence type="ECO:0000259" key="3">
    <source>
        <dbReference type="PROSITE" id="PS51831"/>
    </source>
</evidence>
<dbReference type="InterPro" id="IPR006261">
    <property type="entry name" value="dGTPase"/>
</dbReference>
<dbReference type="EMBL" id="WBKB01000003">
    <property type="protein sequence ID" value="KAB1643642.1"/>
    <property type="molecule type" value="Genomic_DNA"/>
</dbReference>
<dbReference type="CDD" id="cd00077">
    <property type="entry name" value="HDc"/>
    <property type="match status" value="1"/>
</dbReference>
<keyword evidence="1 2" id="KW-0378">Hydrolase</keyword>
<dbReference type="AlphaFoldDB" id="A0A7J5BBY0"/>
<dbReference type="NCBIfam" id="NF002829">
    <property type="entry name" value="PRK03007.1"/>
    <property type="match status" value="1"/>
</dbReference>
<evidence type="ECO:0000313" key="5">
    <source>
        <dbReference type="Proteomes" id="UP000433493"/>
    </source>
</evidence>
<sequence length="426" mass="47989">MTFATLGIPAPKYEAADAERFLPEHHENRNRSEFARDRARLLHSSGLRRLSQKTQVLSPTSGVDFARNRLTHSLEVAQVGREIAGVLDLDPDVVDTACLAHDIGHPPFGHNGERALSEWAADIGGFEGNAQTLRLISRLEPKVIGEDGRTYGLNLTRACLDASCKYPWDYAAAQTKGTRKFGFYQDDREVFEWLRQDAPEDRKCIEAQVMDLADDIAYSVHDLEDAVVEGYIPLEEIEWPENREAILYNAVEWSGDAFSQEEMAQALERLTASAYWVHEYDGTMRSQAALKNLTSQLIGRFAQSSTHATLEHYGKDARLTRFAADVIIPRETEAEIALLKGTVSGFVMSLPTRQPVYARQRRLLTELLDGLWTTGERFLDEAYTRLFREAPDDHAKRRVIVDQVASLTDQSALTLHSKVIGAQQQW</sequence>
<dbReference type="GO" id="GO:0008832">
    <property type="term" value="F:dGTPase activity"/>
    <property type="evidence" value="ECO:0007669"/>
    <property type="project" value="TreeGrafter"/>
</dbReference>
<dbReference type="GO" id="GO:0006203">
    <property type="term" value="P:dGTP catabolic process"/>
    <property type="evidence" value="ECO:0007669"/>
    <property type="project" value="TreeGrafter"/>
</dbReference>
<dbReference type="PANTHER" id="PTHR11373:SF32">
    <property type="entry name" value="DEOXYGUANOSINETRIPHOSPHATE TRIPHOSPHOHYDROLASE"/>
    <property type="match status" value="1"/>
</dbReference>
<comment type="caution">
    <text evidence="4">The sequence shown here is derived from an EMBL/GenBank/DDBJ whole genome shotgun (WGS) entry which is preliminary data.</text>
</comment>
<evidence type="ECO:0000313" key="4">
    <source>
        <dbReference type="EMBL" id="KAB1643642.1"/>
    </source>
</evidence>
<dbReference type="PROSITE" id="PS51831">
    <property type="entry name" value="HD"/>
    <property type="match status" value="1"/>
</dbReference>
<accession>A0A7J5BBY0</accession>
<dbReference type="InterPro" id="IPR003607">
    <property type="entry name" value="HD/PDEase_dom"/>
</dbReference>
<reference evidence="4 5" key="1">
    <citation type="submission" date="2019-09" db="EMBL/GenBank/DDBJ databases">
        <title>Phylogeny of genus Pseudoclavibacter and closely related genus.</title>
        <authorList>
            <person name="Li Y."/>
        </authorList>
    </citation>
    <scope>NUCLEOTIDE SEQUENCE [LARGE SCALE GENOMIC DNA]</scope>
    <source>
        <strain evidence="4 5">KCTC 13959</strain>
    </source>
</reference>
<dbReference type="SMART" id="SM00471">
    <property type="entry name" value="HDc"/>
    <property type="match status" value="1"/>
</dbReference>
<dbReference type="Pfam" id="PF13286">
    <property type="entry name" value="HD_assoc"/>
    <property type="match status" value="1"/>
</dbReference>
<name>A0A7J5BBY0_9MICO</name>
<dbReference type="OrthoDB" id="9803619at2"/>
<dbReference type="InterPro" id="IPR050135">
    <property type="entry name" value="dGTPase-like"/>
</dbReference>